<dbReference type="Pfam" id="PF02441">
    <property type="entry name" value="Flavoprotein"/>
    <property type="match status" value="1"/>
</dbReference>
<protein>
    <recommendedName>
        <fullName evidence="3">Coenzyme A biosynthesis bifunctional protein CoaBC</fullName>
    </recommendedName>
    <alternativeName>
        <fullName evidence="3">DNA/pantothenate metabolism flavoprotein</fullName>
    </alternativeName>
    <alternativeName>
        <fullName evidence="3">Phosphopantothenoylcysteine synthetase/decarboxylase</fullName>
        <shortName evidence="3">PPCS-PPCDC</shortName>
    </alternativeName>
    <domain>
        <recommendedName>
            <fullName evidence="3">Phosphopantothenoylcysteine decarboxylase</fullName>
            <shortName evidence="3">PPC decarboxylase</shortName>
            <shortName evidence="3">PPC-DC</shortName>
            <ecNumber evidence="3">4.1.1.36</ecNumber>
        </recommendedName>
        <alternativeName>
            <fullName evidence="3">CoaC</fullName>
        </alternativeName>
    </domain>
    <domain>
        <recommendedName>
            <fullName evidence="3">Phosphopantothenate--cysteine ligase</fullName>
            <ecNumber evidence="3">6.3.2.5</ecNumber>
        </recommendedName>
        <alternativeName>
            <fullName evidence="3">CoaB</fullName>
        </alternativeName>
        <alternativeName>
            <fullName evidence="3">Phosphopantothenoylcysteine synthetase</fullName>
            <shortName evidence="3">PPC synthetase</shortName>
            <shortName evidence="3">PPC-S</shortName>
        </alternativeName>
    </domain>
</protein>
<dbReference type="RefSeq" id="WP_015818995.1">
    <property type="nucleotide sequence ID" value="NC_012997.1"/>
</dbReference>
<feature type="region of interest" description="Phosphopantothenoylcysteine decarboxylase" evidence="3">
    <location>
        <begin position="1"/>
        <end position="196"/>
    </location>
</feature>
<name>C5BLG6_TERTT</name>
<dbReference type="UniPathway" id="UPA00241">
    <property type="reaction ID" value="UER00353"/>
</dbReference>
<feature type="domain" description="Flavoprotein" evidence="5">
    <location>
        <begin position="13"/>
        <end position="185"/>
    </location>
</feature>
<dbReference type="NCBIfam" id="TIGR00521">
    <property type="entry name" value="coaBC_dfp"/>
    <property type="match status" value="1"/>
</dbReference>
<comment type="similarity">
    <text evidence="3 4">In the C-terminal section; belongs to the PPC synthetase family.</text>
</comment>
<dbReference type="GO" id="GO:0015941">
    <property type="term" value="P:pantothenate catabolic process"/>
    <property type="evidence" value="ECO:0007669"/>
    <property type="project" value="InterPro"/>
</dbReference>
<dbReference type="InterPro" id="IPR035929">
    <property type="entry name" value="CoaB-like_sf"/>
</dbReference>
<dbReference type="EMBL" id="CP001614">
    <property type="protein sequence ID" value="ACR12882.1"/>
    <property type="molecule type" value="Genomic_DNA"/>
</dbReference>
<dbReference type="OrthoDB" id="9802554at2"/>
<dbReference type="HOGENOM" id="CLU_033319_0_1_6"/>
<comment type="pathway">
    <text evidence="3 4">Cofactor biosynthesis; coenzyme A biosynthesis; CoA from (R)-pantothenate: step 3/5.</text>
</comment>
<proteinExistence type="inferred from homology"/>
<reference evidence="7 8" key="1">
    <citation type="journal article" date="2009" name="PLoS ONE">
        <title>The complete genome of Teredinibacter turnerae T7901: an intracellular endosymbiont of marine wood-boring bivalves (shipworms).</title>
        <authorList>
            <person name="Yang J.C."/>
            <person name="Madupu R."/>
            <person name="Durkin A.S."/>
            <person name="Ekborg N.A."/>
            <person name="Pedamallu C.S."/>
            <person name="Hostetler J.B."/>
            <person name="Radune D."/>
            <person name="Toms B.S."/>
            <person name="Henrissat B."/>
            <person name="Coutinho P.M."/>
            <person name="Schwarz S."/>
            <person name="Field L."/>
            <person name="Trindade-Silva A.E."/>
            <person name="Soares C.A.G."/>
            <person name="Elshahawi S."/>
            <person name="Hanora A."/>
            <person name="Schmidt E.W."/>
            <person name="Haygood M.G."/>
            <person name="Posfai J."/>
            <person name="Benner J."/>
            <person name="Madinger C."/>
            <person name="Nove J."/>
            <person name="Anton B."/>
            <person name="Chaudhary K."/>
            <person name="Foster J."/>
            <person name="Holman A."/>
            <person name="Kumar S."/>
            <person name="Lessard P.A."/>
            <person name="Luyten Y.A."/>
            <person name="Slatko B."/>
            <person name="Wood N."/>
            <person name="Wu B."/>
            <person name="Teplitski M."/>
            <person name="Mougous J.D."/>
            <person name="Ward N."/>
            <person name="Eisen J.A."/>
            <person name="Badger J.H."/>
            <person name="Distel D.L."/>
        </authorList>
    </citation>
    <scope>NUCLEOTIDE SEQUENCE [LARGE SCALE GENOMIC DNA]</scope>
    <source>
        <strain evidence="8">ATCC 39867 / T7901</strain>
    </source>
</reference>
<feature type="binding site" evidence="3">
    <location>
        <position position="285"/>
    </location>
    <ligand>
        <name>CTP</name>
        <dbReference type="ChEBI" id="CHEBI:37563"/>
    </ligand>
</feature>
<dbReference type="GO" id="GO:0071513">
    <property type="term" value="C:phosphopantothenoylcysteine decarboxylase complex"/>
    <property type="evidence" value="ECO:0007669"/>
    <property type="project" value="TreeGrafter"/>
</dbReference>
<keyword evidence="3" id="KW-0460">Magnesium</keyword>
<comment type="function">
    <text evidence="3">Catalyzes two sequential steps in the biosynthesis of coenzyme A. In the first step cysteine is conjugated to 4'-phosphopantothenate to form 4-phosphopantothenoylcysteine. In the second step the latter compound is decarboxylated to form 4'-phosphopantotheine.</text>
</comment>
<gene>
    <name evidence="3 7" type="primary">coaBC</name>
    <name evidence="7" type="ordered locus">TERTU_0185</name>
</gene>
<comment type="catalytic activity">
    <reaction evidence="3 4">
        <text>N-[(R)-4-phosphopantothenoyl]-L-cysteine + H(+) = (R)-4'-phosphopantetheine + CO2</text>
        <dbReference type="Rhea" id="RHEA:16793"/>
        <dbReference type="ChEBI" id="CHEBI:15378"/>
        <dbReference type="ChEBI" id="CHEBI:16526"/>
        <dbReference type="ChEBI" id="CHEBI:59458"/>
        <dbReference type="ChEBI" id="CHEBI:61723"/>
        <dbReference type="EC" id="4.1.1.36"/>
    </reaction>
</comment>
<comment type="caution">
    <text evidence="3">Lacks conserved residue(s) required for the propagation of feature annotation.</text>
</comment>
<comment type="cofactor">
    <cofactor evidence="3">
        <name>FMN</name>
        <dbReference type="ChEBI" id="CHEBI:58210"/>
    </cofactor>
    <text evidence="3">Binds 1 FMN per subunit.</text>
</comment>
<feature type="binding site" evidence="3">
    <location>
        <position position="330"/>
    </location>
    <ligand>
        <name>CTP</name>
        <dbReference type="ChEBI" id="CHEBI:37563"/>
    </ligand>
</feature>
<dbReference type="PANTHER" id="PTHR14359:SF6">
    <property type="entry name" value="PHOSPHOPANTOTHENOYLCYSTEINE DECARBOXYLASE"/>
    <property type="match status" value="1"/>
</dbReference>
<keyword evidence="3 4" id="KW-0288">FMN</keyword>
<feature type="binding site" evidence="3">
    <location>
        <position position="344"/>
    </location>
    <ligand>
        <name>CTP</name>
        <dbReference type="ChEBI" id="CHEBI:37563"/>
    </ligand>
</feature>
<dbReference type="Gene3D" id="3.40.50.1950">
    <property type="entry name" value="Flavin prenyltransferase-like"/>
    <property type="match status" value="1"/>
</dbReference>
<dbReference type="SUPFAM" id="SSF102645">
    <property type="entry name" value="CoaB-like"/>
    <property type="match status" value="1"/>
</dbReference>
<organism evidence="7 8">
    <name type="scientific">Teredinibacter turnerae (strain ATCC 39867 / T7901)</name>
    <dbReference type="NCBI Taxonomy" id="377629"/>
    <lineage>
        <taxon>Bacteria</taxon>
        <taxon>Pseudomonadati</taxon>
        <taxon>Pseudomonadota</taxon>
        <taxon>Gammaproteobacteria</taxon>
        <taxon>Cellvibrionales</taxon>
        <taxon>Cellvibrionaceae</taxon>
        <taxon>Teredinibacter</taxon>
    </lineage>
</organism>
<dbReference type="GO" id="GO:0004633">
    <property type="term" value="F:phosphopantothenoylcysteine decarboxylase activity"/>
    <property type="evidence" value="ECO:0007669"/>
    <property type="project" value="UniProtKB-UniRule"/>
</dbReference>
<feature type="binding site" evidence="3">
    <location>
        <position position="348"/>
    </location>
    <ligand>
        <name>CTP</name>
        <dbReference type="ChEBI" id="CHEBI:37563"/>
    </ligand>
</feature>
<evidence type="ECO:0000256" key="1">
    <source>
        <dbReference type="ARBA" id="ARBA00022793"/>
    </source>
</evidence>
<dbReference type="STRING" id="377629.TERTU_0185"/>
<dbReference type="GO" id="GO:0046872">
    <property type="term" value="F:metal ion binding"/>
    <property type="evidence" value="ECO:0007669"/>
    <property type="project" value="UniProtKB-KW"/>
</dbReference>
<evidence type="ECO:0000259" key="5">
    <source>
        <dbReference type="Pfam" id="PF02441"/>
    </source>
</evidence>
<feature type="domain" description="DNA/pantothenate metabolism flavoprotein C-terminal" evidence="6">
    <location>
        <begin position="192"/>
        <end position="401"/>
    </location>
</feature>
<dbReference type="InterPro" id="IPR003382">
    <property type="entry name" value="Flavoprotein"/>
</dbReference>
<evidence type="ECO:0000313" key="7">
    <source>
        <dbReference type="EMBL" id="ACR12882.1"/>
    </source>
</evidence>
<keyword evidence="1 3" id="KW-0210">Decarboxylase</keyword>
<evidence type="ECO:0000256" key="2">
    <source>
        <dbReference type="ARBA" id="ARBA00023239"/>
    </source>
</evidence>
<keyword evidence="2 3" id="KW-0456">Lyase</keyword>
<dbReference type="Pfam" id="PF04127">
    <property type="entry name" value="DFP"/>
    <property type="match status" value="1"/>
</dbReference>
<keyword evidence="8" id="KW-1185">Reference proteome</keyword>
<feature type="binding site" evidence="3">
    <location>
        <position position="295"/>
    </location>
    <ligand>
        <name>CTP</name>
        <dbReference type="ChEBI" id="CHEBI:37563"/>
    </ligand>
</feature>
<feature type="binding site" evidence="3">
    <location>
        <begin position="312"/>
        <end position="315"/>
    </location>
    <ligand>
        <name>CTP</name>
        <dbReference type="ChEBI" id="CHEBI:37563"/>
    </ligand>
</feature>
<evidence type="ECO:0000259" key="6">
    <source>
        <dbReference type="Pfam" id="PF04127"/>
    </source>
</evidence>
<dbReference type="InterPro" id="IPR005252">
    <property type="entry name" value="CoaBC"/>
</dbReference>
<dbReference type="HAMAP" id="MF_02225">
    <property type="entry name" value="CoaBC"/>
    <property type="match status" value="1"/>
</dbReference>
<dbReference type="SUPFAM" id="SSF52507">
    <property type="entry name" value="Homo-oligomeric flavin-containing Cys decarboxylases, HFCD"/>
    <property type="match status" value="1"/>
</dbReference>
<dbReference type="InterPro" id="IPR007085">
    <property type="entry name" value="DNA/pantothenate-metab_flavo_C"/>
</dbReference>
<dbReference type="EC" id="6.3.2.5" evidence="3"/>
<dbReference type="AlphaFoldDB" id="C5BLG6"/>
<feature type="active site" description="Proton donor" evidence="3">
    <location>
        <position position="165"/>
    </location>
</feature>
<comment type="pathway">
    <text evidence="3 4">Cofactor biosynthesis; coenzyme A biosynthesis; CoA from (R)-pantothenate: step 2/5.</text>
</comment>
<comment type="cofactor">
    <cofactor evidence="3">
        <name>Mg(2+)</name>
        <dbReference type="ChEBI" id="CHEBI:18420"/>
    </cofactor>
</comment>
<sequence>MSVPDSTLSLANKNIVLGVTGGIAAYKSAELVRQLQNAGAEVHVVMTAAATEFITPLTLQALSGNPVHTSMLDPAAEAGMGHIELARWADALVIAPATADFIARFAQGEGNELLLALCLATAAPVMIAPAMNQEMWRKDITQENVARLLARGVIVCGPDEGVQACGDVGPGRMLQVEALTECIAAQFQLGSLAGRHVVITAGPTREAIDPVRYLTNRSSGKMGYALAEAALDAGAQVTLVSGPVNLSPPPKVRLVAVESALEMHAATLAAAESADVVIGAAAVADYRPQVAAQDKLKKHAGEPMQLTLVENPDIIADVAALPGLRFVVGFAAETQHLEEYAQAKLKLKRLHAIIANNVADGGVFEQDENEVTVFSRDGGTVSFARRGKKQLARGLIQWIAAALAEKPCD</sequence>
<evidence type="ECO:0000313" key="8">
    <source>
        <dbReference type="Proteomes" id="UP000009080"/>
    </source>
</evidence>
<comment type="catalytic activity">
    <reaction evidence="3 4">
        <text>(R)-4'-phosphopantothenate + L-cysteine + CTP = N-[(R)-4-phosphopantothenoyl]-L-cysteine + CMP + diphosphate + H(+)</text>
        <dbReference type="Rhea" id="RHEA:19397"/>
        <dbReference type="ChEBI" id="CHEBI:10986"/>
        <dbReference type="ChEBI" id="CHEBI:15378"/>
        <dbReference type="ChEBI" id="CHEBI:33019"/>
        <dbReference type="ChEBI" id="CHEBI:35235"/>
        <dbReference type="ChEBI" id="CHEBI:37563"/>
        <dbReference type="ChEBI" id="CHEBI:59458"/>
        <dbReference type="ChEBI" id="CHEBI:60377"/>
        <dbReference type="EC" id="6.3.2.5"/>
    </reaction>
</comment>
<dbReference type="InterPro" id="IPR036551">
    <property type="entry name" value="Flavin_trans-like"/>
</dbReference>
<comment type="similarity">
    <text evidence="3 4">In the N-terminal section; belongs to the HFCD (homo-oligomeric flavin containing Cys decarboxylase) superfamily.</text>
</comment>
<dbReference type="GO" id="GO:0015937">
    <property type="term" value="P:coenzyme A biosynthetic process"/>
    <property type="evidence" value="ECO:0007669"/>
    <property type="project" value="UniProtKB-UniRule"/>
</dbReference>
<feature type="region of interest" description="Phosphopantothenate--cysteine ligase" evidence="3">
    <location>
        <begin position="197"/>
        <end position="409"/>
    </location>
</feature>
<keyword evidence="3" id="KW-0511">Multifunctional enzyme</keyword>
<dbReference type="eggNOG" id="COG0452">
    <property type="taxonomic scope" value="Bacteria"/>
</dbReference>
<keyword evidence="3 4" id="KW-0285">Flavoprotein</keyword>
<accession>C5BLG6</accession>
<dbReference type="EC" id="4.1.1.36" evidence="3"/>
<comment type="function">
    <text evidence="4">Catalyzes two steps in the biosynthesis of coenzyme A. In the first step cysteine is conjugated to 4'-phosphopantothenate to form 4-phosphopantothenoylcysteine, in the latter compound is decarboxylated to form 4'-phosphopantotheine.</text>
</comment>
<keyword evidence="3" id="KW-0479">Metal-binding</keyword>
<evidence type="ECO:0000256" key="4">
    <source>
        <dbReference type="RuleBase" id="RU364078"/>
    </source>
</evidence>
<dbReference type="GO" id="GO:0004632">
    <property type="term" value="F:phosphopantothenate--cysteine ligase activity"/>
    <property type="evidence" value="ECO:0007669"/>
    <property type="project" value="UniProtKB-UniRule"/>
</dbReference>
<dbReference type="Proteomes" id="UP000009080">
    <property type="component" value="Chromosome"/>
</dbReference>
<dbReference type="PANTHER" id="PTHR14359">
    <property type="entry name" value="HOMO-OLIGOMERIC FLAVIN CONTAINING CYS DECARBOXYLASE FAMILY"/>
    <property type="match status" value="1"/>
</dbReference>
<dbReference type="KEGG" id="ttu:TERTU_0185"/>
<evidence type="ECO:0000256" key="3">
    <source>
        <dbReference type="HAMAP-Rule" id="MF_02225"/>
    </source>
</evidence>
<dbReference type="Gene3D" id="3.40.50.10300">
    <property type="entry name" value="CoaB-like"/>
    <property type="match status" value="1"/>
</dbReference>
<keyword evidence="3 4" id="KW-0436">Ligase</keyword>
<dbReference type="GO" id="GO:0010181">
    <property type="term" value="F:FMN binding"/>
    <property type="evidence" value="ECO:0007669"/>
    <property type="project" value="UniProtKB-UniRule"/>
</dbReference>